<reference evidence="1 2" key="1">
    <citation type="journal article" date="2014" name="Genome Announc.">
        <title>Genome Sequence of Bacillus simplex Strain P558, Isolated from a Human Fecal Sample.</title>
        <authorList>
            <person name="Croce O."/>
            <person name="Hugon P."/>
            <person name="Lagier J.C."/>
            <person name="Bibi F."/>
            <person name="Robert C."/>
            <person name="Azhar E.I."/>
            <person name="Raoult D."/>
            <person name="Fournier P.E."/>
        </authorList>
    </citation>
    <scope>NUCLEOTIDE SEQUENCE [LARGE SCALE GENOMIC DNA]</scope>
    <source>
        <strain evidence="1 2">P558</strain>
    </source>
</reference>
<gene>
    <name evidence="1" type="ORF">BN1180_05848</name>
</gene>
<protein>
    <recommendedName>
        <fullName evidence="3">Lipoprotein</fullName>
    </recommendedName>
</protein>
<dbReference type="EMBL" id="CCXW01000004">
    <property type="protein sequence ID" value="CEG25003.1"/>
    <property type="molecule type" value="Genomic_DNA"/>
</dbReference>
<comment type="caution">
    <text evidence="1">The sequence shown here is derived from an EMBL/GenBank/DDBJ whole genome shotgun (WGS) entry which is preliminary data.</text>
</comment>
<evidence type="ECO:0000313" key="2">
    <source>
        <dbReference type="Proteomes" id="UP000182110"/>
    </source>
</evidence>
<evidence type="ECO:0000313" key="1">
    <source>
        <dbReference type="EMBL" id="CEG25003.1"/>
    </source>
</evidence>
<organism evidence="1 2">
    <name type="scientific">Peribacillus simplex</name>
    <dbReference type="NCBI Taxonomy" id="1478"/>
    <lineage>
        <taxon>Bacteria</taxon>
        <taxon>Bacillati</taxon>
        <taxon>Bacillota</taxon>
        <taxon>Bacilli</taxon>
        <taxon>Bacillales</taxon>
        <taxon>Bacillaceae</taxon>
        <taxon>Peribacillus</taxon>
    </lineage>
</organism>
<dbReference type="Proteomes" id="UP000182110">
    <property type="component" value="Unassembled WGS sequence"/>
</dbReference>
<dbReference type="PROSITE" id="PS51257">
    <property type="entry name" value="PROKAR_LIPOPROTEIN"/>
    <property type="match status" value="1"/>
</dbReference>
<accession>A0AAN2TQ99</accession>
<proteinExistence type="predicted"/>
<dbReference type="AlphaFoldDB" id="A0AAN2TQ99"/>
<name>A0AAN2TQ99_9BACI</name>
<evidence type="ECO:0008006" key="3">
    <source>
        <dbReference type="Google" id="ProtNLM"/>
    </source>
</evidence>
<keyword evidence="2" id="KW-1185">Reference proteome</keyword>
<dbReference type="RefSeq" id="WP_072274008.1">
    <property type="nucleotide sequence ID" value="NZ_CCXW01000004.1"/>
</dbReference>
<sequence length="138" mass="15498">MRKLLWSFILLVIIVALGGCSSSSKTSGSPETKDVGYQIVEYGGLSDRRAVLDKGNVKKIENIIADVKWDKTVSVDKSSKEDAVFWFIDQDNKEGQKYKVWFNETGSADVQDEKQVWSVLEGKDGETLSSIFKLNEQK</sequence>